<evidence type="ECO:0000256" key="1">
    <source>
        <dbReference type="SAM" id="MobiDB-lite"/>
    </source>
</evidence>
<proteinExistence type="predicted"/>
<keyword evidence="4" id="KW-1185">Reference proteome</keyword>
<dbReference type="HOGENOM" id="CLU_728901_0_0_11"/>
<organism evidence="3 4">
    <name type="scientific">Amycolatopsis japonica</name>
    <dbReference type="NCBI Taxonomy" id="208439"/>
    <lineage>
        <taxon>Bacteria</taxon>
        <taxon>Bacillati</taxon>
        <taxon>Actinomycetota</taxon>
        <taxon>Actinomycetes</taxon>
        <taxon>Pseudonocardiales</taxon>
        <taxon>Pseudonocardiaceae</taxon>
        <taxon>Amycolatopsis</taxon>
        <taxon>Amycolatopsis japonica group</taxon>
    </lineage>
</organism>
<dbReference type="Pfam" id="PF14040">
    <property type="entry name" value="DNase_NucA_NucB"/>
    <property type="match status" value="1"/>
</dbReference>
<evidence type="ECO:0000259" key="2">
    <source>
        <dbReference type="Pfam" id="PF14040"/>
    </source>
</evidence>
<dbReference type="KEGG" id="aja:AJAP_01890"/>
<protein>
    <recommendedName>
        <fullName evidence="2">Deoxyribonuclease NucA/NucB domain-containing protein</fullName>
    </recommendedName>
</protein>
<feature type="domain" description="Deoxyribonuclease NucA/NucB" evidence="2">
    <location>
        <begin position="307"/>
        <end position="368"/>
    </location>
</feature>
<dbReference type="AlphaFoldDB" id="A0A075UKB0"/>
<name>A0A075UKB0_9PSEU</name>
<feature type="region of interest" description="Disordered" evidence="1">
    <location>
        <begin position="325"/>
        <end position="344"/>
    </location>
</feature>
<accession>A0A075UKB0</accession>
<evidence type="ECO:0000313" key="3">
    <source>
        <dbReference type="EMBL" id="AIG73308.1"/>
    </source>
</evidence>
<reference evidence="3 4" key="1">
    <citation type="journal article" date="2014" name="J. Biotechnol.">
        <title>Complete genome sequence of the actinobacterium Amycolatopsis japonica MG417-CF17(T) (=DSM 44213T) producing (S,S)-N,N'-ethylenediaminedisuccinic acid.</title>
        <authorList>
            <person name="Stegmann E."/>
            <person name="Albersmeier A."/>
            <person name="Spohn M."/>
            <person name="Gert H."/>
            <person name="Weber T."/>
            <person name="Wohlleben W."/>
            <person name="Kalinowski J."/>
            <person name="Ruckert C."/>
        </authorList>
    </citation>
    <scope>NUCLEOTIDE SEQUENCE [LARGE SCALE GENOMIC DNA]</scope>
    <source>
        <strain evidence="4">MG417-CF17 (DSM 44213)</strain>
    </source>
</reference>
<gene>
    <name evidence="3" type="ORF">AJAP_01890</name>
</gene>
<evidence type="ECO:0000313" key="4">
    <source>
        <dbReference type="Proteomes" id="UP000028492"/>
    </source>
</evidence>
<dbReference type="EMBL" id="CP008953">
    <property type="protein sequence ID" value="AIG73308.1"/>
    <property type="molecule type" value="Genomic_DNA"/>
</dbReference>
<feature type="region of interest" description="Disordered" evidence="1">
    <location>
        <begin position="36"/>
        <end position="60"/>
    </location>
</feature>
<dbReference type="InterPro" id="IPR029476">
    <property type="entry name" value="DNase_NucA_NucB"/>
</dbReference>
<dbReference type="Proteomes" id="UP000028492">
    <property type="component" value="Chromosome"/>
</dbReference>
<sequence>MSVQQQEQRCAQRAANLGTPGNYECAVVTSSGGLGTSAVPVGEDPASAPLTARRSGGDASPQAISPACLLGVSNPTRAISCSDRNWTVTHYREVNGVKTPIGTVDLNIKSSVDFEEGQGSTPAWDLDVEITVTKTWGTLQGGTAGNSWTGCFGHQDKCTTSRLSGSNDENEPVALPPKAKVTKWYTQYSASMTNNQVLPITGNLGSALELTTPANPVTIADHYGNTLWGRCDNAETNRYGAGCVDDKGLAFVMYSAIDNEKVGPVADHVYDAIRTLPSHWGRPYAGKPLTRLTDLTKIEANRRVACGGSPAPSCDEYPLASSYQGGNGAAPGDRSTRTVPAEANSSQGGLTAAYFDYYRVLDTDEFYVQAIKKDGSRAW</sequence>